<evidence type="ECO:0000313" key="2">
    <source>
        <dbReference type="Proteomes" id="UP000197138"/>
    </source>
</evidence>
<gene>
    <name evidence="1" type="ORF">CDL15_Pgr015022</name>
</gene>
<reference evidence="2" key="1">
    <citation type="journal article" date="2017" name="Plant J.">
        <title>The pomegranate (Punica granatum L.) genome and the genomics of punicalagin biosynthesis.</title>
        <authorList>
            <person name="Qin G."/>
            <person name="Xu C."/>
            <person name="Ming R."/>
            <person name="Tang H."/>
            <person name="Guyot R."/>
            <person name="Kramer E.M."/>
            <person name="Hu Y."/>
            <person name="Yi X."/>
            <person name="Qi Y."/>
            <person name="Xu X."/>
            <person name="Gao Z."/>
            <person name="Pan H."/>
            <person name="Jian J."/>
            <person name="Tian Y."/>
            <person name="Yue Z."/>
            <person name="Xu Y."/>
        </authorList>
    </citation>
    <scope>NUCLEOTIDE SEQUENCE [LARGE SCALE GENOMIC DNA]</scope>
    <source>
        <strain evidence="2">cv. Dabenzi</strain>
    </source>
</reference>
<organism evidence="1 2">
    <name type="scientific">Punica granatum</name>
    <name type="common">Pomegranate</name>
    <dbReference type="NCBI Taxonomy" id="22663"/>
    <lineage>
        <taxon>Eukaryota</taxon>
        <taxon>Viridiplantae</taxon>
        <taxon>Streptophyta</taxon>
        <taxon>Embryophyta</taxon>
        <taxon>Tracheophyta</taxon>
        <taxon>Spermatophyta</taxon>
        <taxon>Magnoliopsida</taxon>
        <taxon>eudicotyledons</taxon>
        <taxon>Gunneridae</taxon>
        <taxon>Pentapetalae</taxon>
        <taxon>rosids</taxon>
        <taxon>malvids</taxon>
        <taxon>Myrtales</taxon>
        <taxon>Lythraceae</taxon>
        <taxon>Punica</taxon>
    </lineage>
</organism>
<dbReference type="EMBL" id="MTKT01002501">
    <property type="protein sequence ID" value="OWM78203.1"/>
    <property type="molecule type" value="Genomic_DNA"/>
</dbReference>
<proteinExistence type="predicted"/>
<sequence>MHGKKLNTVKLNVHECDQIQSDATRRIFYNIYEFQKASRSCQILVTADPSLERKFGDVEGDRSDSMLL</sequence>
<protein>
    <submittedName>
        <fullName evidence="1">Uncharacterized protein</fullName>
    </submittedName>
</protein>
<accession>A0A218WZV2</accession>
<dbReference type="Proteomes" id="UP000197138">
    <property type="component" value="Unassembled WGS sequence"/>
</dbReference>
<name>A0A218WZV2_PUNGR</name>
<evidence type="ECO:0000313" key="1">
    <source>
        <dbReference type="EMBL" id="OWM78203.1"/>
    </source>
</evidence>
<dbReference type="AlphaFoldDB" id="A0A218WZV2"/>
<comment type="caution">
    <text evidence="1">The sequence shown here is derived from an EMBL/GenBank/DDBJ whole genome shotgun (WGS) entry which is preliminary data.</text>
</comment>